<dbReference type="GeneID" id="70683822"/>
<dbReference type="EMBL" id="CP064786">
    <property type="protein sequence ID" value="QSG01667.1"/>
    <property type="molecule type" value="Genomic_DNA"/>
</dbReference>
<dbReference type="Pfam" id="PF03596">
    <property type="entry name" value="Cad"/>
    <property type="match status" value="1"/>
</dbReference>
<evidence type="ECO:0000313" key="3">
    <source>
        <dbReference type="Proteomes" id="UP000663586"/>
    </source>
</evidence>
<organism evidence="2 3">
    <name type="scientific">Natranaeroarchaeum sulfidigenes</name>
    <dbReference type="NCBI Taxonomy" id="2784880"/>
    <lineage>
        <taxon>Archaea</taxon>
        <taxon>Methanobacteriati</taxon>
        <taxon>Methanobacteriota</taxon>
        <taxon>Stenosarchaea group</taxon>
        <taxon>Halobacteria</taxon>
        <taxon>Halobacteriales</taxon>
        <taxon>Natronoarchaeaceae</taxon>
        <taxon>Natranaeroarchaeum</taxon>
    </lineage>
</organism>
<evidence type="ECO:0000313" key="2">
    <source>
        <dbReference type="EMBL" id="QSG01667.1"/>
    </source>
</evidence>
<reference evidence="2" key="1">
    <citation type="submission" date="2020-11" db="EMBL/GenBank/DDBJ databases">
        <title>Carbohydrate-dependent, anaerobic sulfur respiration: A novel catabolism in halophilic archaea.</title>
        <authorList>
            <person name="Sorokin D.Y."/>
            <person name="Messina E."/>
            <person name="Smedile F."/>
            <person name="La Cono V."/>
            <person name="Hallsworth J.E."/>
            <person name="Yakimov M.M."/>
        </authorList>
    </citation>
    <scope>NUCLEOTIDE SEQUENCE</scope>
    <source>
        <strain evidence="2">AArc-S</strain>
    </source>
</reference>
<accession>A0A897MM35</accession>
<evidence type="ECO:0000256" key="1">
    <source>
        <dbReference type="SAM" id="Phobius"/>
    </source>
</evidence>
<protein>
    <submittedName>
        <fullName evidence="2">Cadmium resistance protein CadD, predicted permease</fullName>
    </submittedName>
</protein>
<dbReference type="Proteomes" id="UP000663586">
    <property type="component" value="Chromosome"/>
</dbReference>
<gene>
    <name evidence="2" type="primary">cadD</name>
    <name evidence="2" type="ORF">AArcS_0438</name>
</gene>
<dbReference type="InterPro" id="IPR004676">
    <property type="entry name" value="Cd-R_transporter"/>
</dbReference>
<sequence length="192" mass="20179">MDTVLFLGAWLFAATQLDTLVVISAFCADNDYRIREVFLGHYVGFSIGLTGAVLGALIAGEILSNWTFLLGVVPLSIGLWGLISRPPETVVEESAVVPNTTGRIGVVAMTGIGMSGDNMAVFVPFFADLSPEALVLIIGAYLIGAGIVFLVALLVVYHVAIDGISDRLDRWLVPAVLVAVGCYVILAGLIAA</sequence>
<keyword evidence="1" id="KW-0472">Membrane</keyword>
<feature type="transmembrane region" description="Helical" evidence="1">
    <location>
        <begin position="134"/>
        <end position="159"/>
    </location>
</feature>
<keyword evidence="1" id="KW-1133">Transmembrane helix</keyword>
<feature type="transmembrane region" description="Helical" evidence="1">
    <location>
        <begin position="103"/>
        <end position="127"/>
    </location>
</feature>
<dbReference type="RefSeq" id="WP_238478783.1">
    <property type="nucleotide sequence ID" value="NZ_CP064786.1"/>
</dbReference>
<proteinExistence type="predicted"/>
<feature type="transmembrane region" description="Helical" evidence="1">
    <location>
        <begin position="66"/>
        <end position="83"/>
    </location>
</feature>
<dbReference type="KEGG" id="hara:AArcS_0438"/>
<feature type="transmembrane region" description="Helical" evidence="1">
    <location>
        <begin position="171"/>
        <end position="191"/>
    </location>
</feature>
<feature type="transmembrane region" description="Helical" evidence="1">
    <location>
        <begin position="37"/>
        <end position="59"/>
    </location>
</feature>
<name>A0A897MM35_9EURY</name>
<keyword evidence="3" id="KW-1185">Reference proteome</keyword>
<keyword evidence="1" id="KW-0812">Transmembrane</keyword>
<dbReference type="AlphaFoldDB" id="A0A897MM35"/>